<evidence type="ECO:0000256" key="2">
    <source>
        <dbReference type="ARBA" id="ARBA00023015"/>
    </source>
</evidence>
<dbReference type="SUPFAM" id="SSF118290">
    <property type="entry name" value="WRKY DNA-binding domain"/>
    <property type="match status" value="1"/>
</dbReference>
<gene>
    <name evidence="8" type="ORF">CEY00_Acc27878</name>
</gene>
<keyword evidence="4" id="KW-0804">Transcription</keyword>
<dbReference type="OMA" id="HTCHMSA"/>
<feature type="domain" description="WRKY" evidence="7">
    <location>
        <begin position="146"/>
        <end position="208"/>
    </location>
</feature>
<feature type="region of interest" description="Disordered" evidence="6">
    <location>
        <begin position="100"/>
        <end position="131"/>
    </location>
</feature>
<dbReference type="FunCoup" id="A0A2R6PMG8">
    <property type="interactions" value="7"/>
</dbReference>
<accession>A0A2R6PMG8</accession>
<dbReference type="Proteomes" id="UP000241394">
    <property type="component" value="Chromosome LG24"/>
</dbReference>
<proteinExistence type="predicted"/>
<evidence type="ECO:0000259" key="7">
    <source>
        <dbReference type="PROSITE" id="PS50811"/>
    </source>
</evidence>
<evidence type="ECO:0000313" key="9">
    <source>
        <dbReference type="Proteomes" id="UP000241394"/>
    </source>
</evidence>
<comment type="subcellular location">
    <subcellularLocation>
        <location evidence="1">Nucleus</location>
    </subcellularLocation>
</comment>
<evidence type="ECO:0000256" key="6">
    <source>
        <dbReference type="SAM" id="MobiDB-lite"/>
    </source>
</evidence>
<dbReference type="GO" id="GO:0005634">
    <property type="term" value="C:nucleus"/>
    <property type="evidence" value="ECO:0007669"/>
    <property type="project" value="UniProtKB-SubCell"/>
</dbReference>
<comment type="caution">
    <text evidence="8">The sequence shown here is derived from an EMBL/GenBank/DDBJ whole genome shotgun (WGS) entry which is preliminary data.</text>
</comment>
<sequence length="318" mass="34938">MEETNSLVLYGCKLARELELSLPNMANHPSLLSSSCDEIIRVFSMARNQLNVHESQVAEHGGGVVQDWLRSTQAMSLLHTQFSGAGHAVGGLMQFSDGGGEVQPVDVADSGGGSSSQRPRRRKDDMDRRTEMVRAPRMGNTEIPPDDGFTWRKYGQKEILGSRFPRGYYRCTHQKQYHCPAKKQVQRLNNDPTTFQVTYRGDHTCHLSSTAPSAPPISAQLSPAISIQQPTTTHSPPPQPISSTLGHWLSMDIQPMAGDSSAGAGPSRVRFGRDHVDYQLPVTDLADAMFNSGSSSNNSIDLIFSPMEEKWDAGEKKN</sequence>
<dbReference type="InParanoid" id="A0A2R6PMG8"/>
<dbReference type="Gramene" id="PSR93267">
    <property type="protein sequence ID" value="PSR93267"/>
    <property type="gene ID" value="CEY00_Acc27878"/>
</dbReference>
<dbReference type="OrthoDB" id="684963at2759"/>
<dbReference type="PROSITE" id="PS50811">
    <property type="entry name" value="WRKY"/>
    <property type="match status" value="1"/>
</dbReference>
<keyword evidence="2" id="KW-0805">Transcription regulation</keyword>
<dbReference type="SMR" id="A0A2R6PMG8"/>
<protein>
    <submittedName>
        <fullName evidence="8">WRKY transcription factor</fullName>
    </submittedName>
</protein>
<dbReference type="GO" id="GO:0043565">
    <property type="term" value="F:sequence-specific DNA binding"/>
    <property type="evidence" value="ECO:0007669"/>
    <property type="project" value="InterPro"/>
</dbReference>
<keyword evidence="3" id="KW-0238">DNA-binding</keyword>
<name>A0A2R6PMG8_ACTCC</name>
<dbReference type="AlphaFoldDB" id="A0A2R6PMG8"/>
<evidence type="ECO:0000256" key="1">
    <source>
        <dbReference type="ARBA" id="ARBA00004123"/>
    </source>
</evidence>
<dbReference type="InterPro" id="IPR036576">
    <property type="entry name" value="WRKY_dom_sf"/>
</dbReference>
<dbReference type="EMBL" id="NKQK01000024">
    <property type="protein sequence ID" value="PSR93267.1"/>
    <property type="molecule type" value="Genomic_DNA"/>
</dbReference>
<dbReference type="STRING" id="1590841.A0A2R6PMG8"/>
<keyword evidence="9" id="KW-1185">Reference proteome</keyword>
<dbReference type="GO" id="GO:0003700">
    <property type="term" value="F:DNA-binding transcription factor activity"/>
    <property type="evidence" value="ECO:0007669"/>
    <property type="project" value="InterPro"/>
</dbReference>
<dbReference type="Pfam" id="PF03106">
    <property type="entry name" value="WRKY"/>
    <property type="match status" value="1"/>
</dbReference>
<dbReference type="SMART" id="SM00774">
    <property type="entry name" value="WRKY"/>
    <property type="match status" value="1"/>
</dbReference>
<dbReference type="InterPro" id="IPR003657">
    <property type="entry name" value="WRKY_dom"/>
</dbReference>
<keyword evidence="5" id="KW-0539">Nucleus</keyword>
<evidence type="ECO:0000256" key="3">
    <source>
        <dbReference type="ARBA" id="ARBA00023125"/>
    </source>
</evidence>
<dbReference type="Gene3D" id="2.20.25.80">
    <property type="entry name" value="WRKY domain"/>
    <property type="match status" value="1"/>
</dbReference>
<reference evidence="8 9" key="1">
    <citation type="submission" date="2017-07" db="EMBL/GenBank/DDBJ databases">
        <title>An improved, manually edited Actinidia chinensis var. chinensis (kiwifruit) genome highlights the challenges associated with draft genomes and gene prediction in plants.</title>
        <authorList>
            <person name="Pilkington S."/>
            <person name="Crowhurst R."/>
            <person name="Hilario E."/>
            <person name="Nardozza S."/>
            <person name="Fraser L."/>
            <person name="Peng Y."/>
            <person name="Gunaseelan K."/>
            <person name="Simpson R."/>
            <person name="Tahir J."/>
            <person name="Deroles S."/>
            <person name="Templeton K."/>
            <person name="Luo Z."/>
            <person name="Davy M."/>
            <person name="Cheng C."/>
            <person name="Mcneilage M."/>
            <person name="Scaglione D."/>
            <person name="Liu Y."/>
            <person name="Zhang Q."/>
            <person name="Datson P."/>
            <person name="De Silva N."/>
            <person name="Gardiner S."/>
            <person name="Bassett H."/>
            <person name="Chagne D."/>
            <person name="Mccallum J."/>
            <person name="Dzierzon H."/>
            <person name="Deng C."/>
            <person name="Wang Y.-Y."/>
            <person name="Barron N."/>
            <person name="Manako K."/>
            <person name="Bowen J."/>
            <person name="Foster T."/>
            <person name="Erridge Z."/>
            <person name="Tiffin H."/>
            <person name="Waite C."/>
            <person name="Davies K."/>
            <person name="Grierson E."/>
            <person name="Laing W."/>
            <person name="Kirk R."/>
            <person name="Chen X."/>
            <person name="Wood M."/>
            <person name="Montefiori M."/>
            <person name="Brummell D."/>
            <person name="Schwinn K."/>
            <person name="Catanach A."/>
            <person name="Fullerton C."/>
            <person name="Li D."/>
            <person name="Meiyalaghan S."/>
            <person name="Nieuwenhuizen N."/>
            <person name="Read N."/>
            <person name="Prakash R."/>
            <person name="Hunter D."/>
            <person name="Zhang H."/>
            <person name="Mckenzie M."/>
            <person name="Knabel M."/>
            <person name="Harris A."/>
            <person name="Allan A."/>
            <person name="Chen A."/>
            <person name="Janssen B."/>
            <person name="Plunkett B."/>
            <person name="Dwamena C."/>
            <person name="Voogd C."/>
            <person name="Leif D."/>
            <person name="Lafferty D."/>
            <person name="Souleyre E."/>
            <person name="Varkonyi-Gasic E."/>
            <person name="Gambi F."/>
            <person name="Hanley J."/>
            <person name="Yao J.-L."/>
            <person name="Cheung J."/>
            <person name="David K."/>
            <person name="Warren B."/>
            <person name="Marsh K."/>
            <person name="Snowden K."/>
            <person name="Lin-Wang K."/>
            <person name="Brian L."/>
            <person name="Martinez-Sanchez M."/>
            <person name="Wang M."/>
            <person name="Ileperuma N."/>
            <person name="Macnee N."/>
            <person name="Campin R."/>
            <person name="Mcatee P."/>
            <person name="Drummond R."/>
            <person name="Espley R."/>
            <person name="Ireland H."/>
            <person name="Wu R."/>
            <person name="Atkinson R."/>
            <person name="Karunairetnam S."/>
            <person name="Bulley S."/>
            <person name="Chunkath S."/>
            <person name="Hanley Z."/>
            <person name="Storey R."/>
            <person name="Thrimawithana A."/>
            <person name="Thomson S."/>
            <person name="David C."/>
            <person name="Testolin R."/>
        </authorList>
    </citation>
    <scope>NUCLEOTIDE SEQUENCE [LARGE SCALE GENOMIC DNA]</scope>
    <source>
        <strain evidence="9">cv. Red5</strain>
        <tissue evidence="8">Young leaf</tissue>
    </source>
</reference>
<feature type="compositionally biased region" description="Basic and acidic residues" evidence="6">
    <location>
        <begin position="122"/>
        <end position="131"/>
    </location>
</feature>
<organism evidence="8 9">
    <name type="scientific">Actinidia chinensis var. chinensis</name>
    <name type="common">Chinese soft-hair kiwi</name>
    <dbReference type="NCBI Taxonomy" id="1590841"/>
    <lineage>
        <taxon>Eukaryota</taxon>
        <taxon>Viridiplantae</taxon>
        <taxon>Streptophyta</taxon>
        <taxon>Embryophyta</taxon>
        <taxon>Tracheophyta</taxon>
        <taxon>Spermatophyta</taxon>
        <taxon>Magnoliopsida</taxon>
        <taxon>eudicotyledons</taxon>
        <taxon>Gunneridae</taxon>
        <taxon>Pentapetalae</taxon>
        <taxon>asterids</taxon>
        <taxon>Ericales</taxon>
        <taxon>Actinidiaceae</taxon>
        <taxon>Actinidia</taxon>
    </lineage>
</organism>
<evidence type="ECO:0000256" key="4">
    <source>
        <dbReference type="ARBA" id="ARBA00023163"/>
    </source>
</evidence>
<evidence type="ECO:0000256" key="5">
    <source>
        <dbReference type="ARBA" id="ARBA00023242"/>
    </source>
</evidence>
<evidence type="ECO:0000313" key="8">
    <source>
        <dbReference type="EMBL" id="PSR93267.1"/>
    </source>
</evidence>
<reference evidence="9" key="2">
    <citation type="journal article" date="2018" name="BMC Genomics">
        <title>A manually annotated Actinidia chinensis var. chinensis (kiwifruit) genome highlights the challenges associated with draft genomes and gene prediction in plants.</title>
        <authorList>
            <person name="Pilkington S.M."/>
            <person name="Crowhurst R."/>
            <person name="Hilario E."/>
            <person name="Nardozza S."/>
            <person name="Fraser L."/>
            <person name="Peng Y."/>
            <person name="Gunaseelan K."/>
            <person name="Simpson R."/>
            <person name="Tahir J."/>
            <person name="Deroles S.C."/>
            <person name="Templeton K."/>
            <person name="Luo Z."/>
            <person name="Davy M."/>
            <person name="Cheng C."/>
            <person name="McNeilage M."/>
            <person name="Scaglione D."/>
            <person name="Liu Y."/>
            <person name="Zhang Q."/>
            <person name="Datson P."/>
            <person name="De Silva N."/>
            <person name="Gardiner S.E."/>
            <person name="Bassett H."/>
            <person name="Chagne D."/>
            <person name="McCallum J."/>
            <person name="Dzierzon H."/>
            <person name="Deng C."/>
            <person name="Wang Y.Y."/>
            <person name="Barron L."/>
            <person name="Manako K."/>
            <person name="Bowen J."/>
            <person name="Foster T.M."/>
            <person name="Erridge Z.A."/>
            <person name="Tiffin H."/>
            <person name="Waite C.N."/>
            <person name="Davies K.M."/>
            <person name="Grierson E.P."/>
            <person name="Laing W.A."/>
            <person name="Kirk R."/>
            <person name="Chen X."/>
            <person name="Wood M."/>
            <person name="Montefiori M."/>
            <person name="Brummell D.A."/>
            <person name="Schwinn K.E."/>
            <person name="Catanach A."/>
            <person name="Fullerton C."/>
            <person name="Li D."/>
            <person name="Meiyalaghan S."/>
            <person name="Nieuwenhuizen N."/>
            <person name="Read N."/>
            <person name="Prakash R."/>
            <person name="Hunter D."/>
            <person name="Zhang H."/>
            <person name="McKenzie M."/>
            <person name="Knabel M."/>
            <person name="Harris A."/>
            <person name="Allan A.C."/>
            <person name="Gleave A."/>
            <person name="Chen A."/>
            <person name="Janssen B.J."/>
            <person name="Plunkett B."/>
            <person name="Ampomah-Dwamena C."/>
            <person name="Voogd C."/>
            <person name="Leif D."/>
            <person name="Lafferty D."/>
            <person name="Souleyre E.J.F."/>
            <person name="Varkonyi-Gasic E."/>
            <person name="Gambi F."/>
            <person name="Hanley J."/>
            <person name="Yao J.L."/>
            <person name="Cheung J."/>
            <person name="David K.M."/>
            <person name="Warren B."/>
            <person name="Marsh K."/>
            <person name="Snowden K.C."/>
            <person name="Lin-Wang K."/>
            <person name="Brian L."/>
            <person name="Martinez-Sanchez M."/>
            <person name="Wang M."/>
            <person name="Ileperuma N."/>
            <person name="Macnee N."/>
            <person name="Campin R."/>
            <person name="McAtee P."/>
            <person name="Drummond R.S.M."/>
            <person name="Espley R.V."/>
            <person name="Ireland H.S."/>
            <person name="Wu R."/>
            <person name="Atkinson R.G."/>
            <person name="Karunairetnam S."/>
            <person name="Bulley S."/>
            <person name="Chunkath S."/>
            <person name="Hanley Z."/>
            <person name="Storey R."/>
            <person name="Thrimawithana A.H."/>
            <person name="Thomson S."/>
            <person name="David C."/>
            <person name="Testolin R."/>
            <person name="Huang H."/>
            <person name="Hellens R.P."/>
            <person name="Schaffer R.J."/>
        </authorList>
    </citation>
    <scope>NUCLEOTIDE SEQUENCE [LARGE SCALE GENOMIC DNA]</scope>
    <source>
        <strain evidence="9">cv. Red5</strain>
    </source>
</reference>
<dbReference type="PANTHER" id="PTHR31282">
    <property type="entry name" value="WRKY TRANSCRIPTION FACTOR 21-RELATED"/>
    <property type="match status" value="1"/>
</dbReference>
<dbReference type="InterPro" id="IPR044810">
    <property type="entry name" value="WRKY_plant"/>
</dbReference>